<comment type="caution">
    <text evidence="9">The sequence shown here is derived from an EMBL/GenBank/DDBJ whole genome shotgun (WGS) entry which is preliminary data.</text>
</comment>
<evidence type="ECO:0000256" key="6">
    <source>
        <dbReference type="ARBA" id="ARBA00022801"/>
    </source>
</evidence>
<dbReference type="InterPro" id="IPR023214">
    <property type="entry name" value="HAD_sf"/>
</dbReference>
<evidence type="ECO:0000256" key="7">
    <source>
        <dbReference type="ARBA" id="ARBA00022842"/>
    </source>
</evidence>
<keyword evidence="4" id="KW-0028">Amino-acid biosynthesis</keyword>
<organism evidence="9 10">
    <name type="scientific">Aduncisulcus paluster</name>
    <dbReference type="NCBI Taxonomy" id="2918883"/>
    <lineage>
        <taxon>Eukaryota</taxon>
        <taxon>Metamonada</taxon>
        <taxon>Carpediemonas-like organisms</taxon>
        <taxon>Aduncisulcus</taxon>
    </lineage>
</organism>
<dbReference type="PANTHER" id="PTHR43344:SF2">
    <property type="entry name" value="PHOSPHOSERINE PHOSPHATASE"/>
    <property type="match status" value="1"/>
</dbReference>
<dbReference type="Gene3D" id="3.40.50.1000">
    <property type="entry name" value="HAD superfamily/HAD-like"/>
    <property type="match status" value="1"/>
</dbReference>
<evidence type="ECO:0000256" key="5">
    <source>
        <dbReference type="ARBA" id="ARBA00022723"/>
    </source>
</evidence>
<reference evidence="9" key="1">
    <citation type="submission" date="2022-03" db="EMBL/GenBank/DDBJ databases">
        <title>Draft genome sequence of Aduncisulcus paluster, a free-living microaerophilic Fornicata.</title>
        <authorList>
            <person name="Yuyama I."/>
            <person name="Kume K."/>
            <person name="Tamura T."/>
            <person name="Inagaki Y."/>
            <person name="Hashimoto T."/>
        </authorList>
    </citation>
    <scope>NUCLEOTIDE SEQUENCE</scope>
    <source>
        <strain evidence="9">NY0171</strain>
    </source>
</reference>
<proteinExistence type="predicted"/>
<evidence type="ECO:0000256" key="8">
    <source>
        <dbReference type="ARBA" id="ARBA00023299"/>
    </source>
</evidence>
<keyword evidence="8" id="KW-0718">Serine biosynthesis</keyword>
<evidence type="ECO:0000256" key="4">
    <source>
        <dbReference type="ARBA" id="ARBA00022605"/>
    </source>
</evidence>
<comment type="cofactor">
    <cofactor evidence="1">
        <name>Mg(2+)</name>
        <dbReference type="ChEBI" id="CHEBI:18420"/>
    </cofactor>
</comment>
<dbReference type="EC" id="3.1.3.3" evidence="3"/>
<keyword evidence="6" id="KW-0378">Hydrolase</keyword>
<accession>A0ABQ5K110</accession>
<dbReference type="SUPFAM" id="SSF56784">
    <property type="entry name" value="HAD-like"/>
    <property type="match status" value="1"/>
</dbReference>
<keyword evidence="7" id="KW-0460">Magnesium</keyword>
<keyword evidence="5" id="KW-0479">Metal-binding</keyword>
<evidence type="ECO:0000256" key="3">
    <source>
        <dbReference type="ARBA" id="ARBA00012640"/>
    </source>
</evidence>
<evidence type="ECO:0000256" key="2">
    <source>
        <dbReference type="ARBA" id="ARBA00005135"/>
    </source>
</evidence>
<keyword evidence="10" id="KW-1185">Reference proteome</keyword>
<comment type="pathway">
    <text evidence="2">Amino-acid biosynthesis; L-serine biosynthesis; L-serine from 3-phospho-D-glycerate: step 3/3.</text>
</comment>
<dbReference type="Pfam" id="PF00702">
    <property type="entry name" value="Hydrolase"/>
    <property type="match status" value="1"/>
</dbReference>
<dbReference type="EMBL" id="BQXS01012076">
    <property type="protein sequence ID" value="GKT19624.1"/>
    <property type="molecule type" value="Genomic_DNA"/>
</dbReference>
<sequence>MTNKYKVAFFDVDDTLTIGNVWQKVHSSFKTLEHSLKHWKQFRAKEITYSQWIEKDVAFWIGKTRAEVISAFKPIKLVPGASEALHFLQSQGVLIVLISGGLLCNCVEVAKSLDIEPFAIFSNELIFSEDEKVFGAIGKCSAIHTDLEPKHVDAHEIEGVDSPSVDDISSPTSPDKASFEQLKKSFSIDHMLKGLTDISKGEFVRRFCSELGLSKDDVISVGDGMIDITLFKESKLSFAVNTINPSVIEAASHHCDYKEMISILKAEFP</sequence>
<dbReference type="NCBIfam" id="TIGR01488">
    <property type="entry name" value="HAD-SF-IB"/>
    <property type="match status" value="1"/>
</dbReference>
<evidence type="ECO:0000313" key="9">
    <source>
        <dbReference type="EMBL" id="GKT19624.1"/>
    </source>
</evidence>
<evidence type="ECO:0000256" key="1">
    <source>
        <dbReference type="ARBA" id="ARBA00001946"/>
    </source>
</evidence>
<gene>
    <name evidence="9" type="ORF">ADUPG1_011541</name>
</gene>
<dbReference type="PANTHER" id="PTHR43344">
    <property type="entry name" value="PHOSPHOSERINE PHOSPHATASE"/>
    <property type="match status" value="1"/>
</dbReference>
<name>A0ABQ5K110_9EUKA</name>
<evidence type="ECO:0000313" key="10">
    <source>
        <dbReference type="Proteomes" id="UP001057375"/>
    </source>
</evidence>
<dbReference type="InterPro" id="IPR050582">
    <property type="entry name" value="HAD-like_SerB"/>
</dbReference>
<dbReference type="InterPro" id="IPR036412">
    <property type="entry name" value="HAD-like_sf"/>
</dbReference>
<dbReference type="Proteomes" id="UP001057375">
    <property type="component" value="Unassembled WGS sequence"/>
</dbReference>
<protein>
    <recommendedName>
        <fullName evidence="3">phosphoserine phosphatase</fullName>
        <ecNumber evidence="3">3.1.3.3</ecNumber>
    </recommendedName>
</protein>
<dbReference type="Pfam" id="PF08282">
    <property type="entry name" value="Hydrolase_3"/>
    <property type="match status" value="1"/>
</dbReference>